<dbReference type="PANTHER" id="PTHR48047:SF215">
    <property type="entry name" value="GLYCOSYLTRANSFERASE"/>
    <property type="match status" value="1"/>
</dbReference>
<protein>
    <submittedName>
        <fullName evidence="3">Uncharacterized protein</fullName>
    </submittedName>
</protein>
<dbReference type="SUPFAM" id="SSF53756">
    <property type="entry name" value="UDP-Glycosyltransferase/glycogen phosphorylase"/>
    <property type="match status" value="1"/>
</dbReference>
<proteinExistence type="inferred from homology"/>
<dbReference type="Pfam" id="PF00201">
    <property type="entry name" value="UDPGT"/>
    <property type="match status" value="1"/>
</dbReference>
<comment type="caution">
    <text evidence="3">The sequence shown here is derived from an EMBL/GenBank/DDBJ whole genome shotgun (WGS) entry which is preliminary data.</text>
</comment>
<comment type="similarity">
    <text evidence="1">Belongs to the UDP-glycosyltransferase family.</text>
</comment>
<dbReference type="EMBL" id="JAPEVG010000144">
    <property type="protein sequence ID" value="KAJ8481150.1"/>
    <property type="molecule type" value="Genomic_DNA"/>
</dbReference>
<dbReference type="Proteomes" id="UP001215151">
    <property type="component" value="Unassembled WGS sequence"/>
</dbReference>
<accession>A0AAD7TSM0</accession>
<evidence type="ECO:0000313" key="4">
    <source>
        <dbReference type="Proteomes" id="UP001215151"/>
    </source>
</evidence>
<keyword evidence="2" id="KW-0808">Transferase</keyword>
<dbReference type="PANTHER" id="PTHR48047">
    <property type="entry name" value="GLYCOSYLTRANSFERASE"/>
    <property type="match status" value="1"/>
</dbReference>
<dbReference type="InterPro" id="IPR002213">
    <property type="entry name" value="UDP_glucos_trans"/>
</dbReference>
<keyword evidence="4" id="KW-1185">Reference proteome</keyword>
<dbReference type="GO" id="GO:0035251">
    <property type="term" value="F:UDP-glucosyltransferase activity"/>
    <property type="evidence" value="ECO:0007669"/>
    <property type="project" value="TreeGrafter"/>
</dbReference>
<dbReference type="Gene3D" id="3.40.50.2000">
    <property type="entry name" value="Glycogen Phosphorylase B"/>
    <property type="match status" value="2"/>
</dbReference>
<reference evidence="3" key="1">
    <citation type="submission" date="2022-11" db="EMBL/GenBank/DDBJ databases">
        <title>Genome Sequence of Cubamyces cubensis.</title>
        <authorList>
            <person name="Buettner E."/>
        </authorList>
    </citation>
    <scope>NUCLEOTIDE SEQUENCE</scope>
    <source>
        <strain evidence="3">MPL-01</strain>
    </source>
</reference>
<name>A0AAD7TSM0_9APHY</name>
<gene>
    <name evidence="3" type="ORF">ONZ51_g6197</name>
</gene>
<dbReference type="AlphaFoldDB" id="A0AAD7TSM0"/>
<organism evidence="3 4">
    <name type="scientific">Trametes cubensis</name>
    <dbReference type="NCBI Taxonomy" id="1111947"/>
    <lineage>
        <taxon>Eukaryota</taxon>
        <taxon>Fungi</taxon>
        <taxon>Dikarya</taxon>
        <taxon>Basidiomycota</taxon>
        <taxon>Agaricomycotina</taxon>
        <taxon>Agaricomycetes</taxon>
        <taxon>Polyporales</taxon>
        <taxon>Polyporaceae</taxon>
        <taxon>Trametes</taxon>
    </lineage>
</organism>
<evidence type="ECO:0000256" key="1">
    <source>
        <dbReference type="ARBA" id="ARBA00009995"/>
    </source>
</evidence>
<evidence type="ECO:0000313" key="3">
    <source>
        <dbReference type="EMBL" id="KAJ8481150.1"/>
    </source>
</evidence>
<evidence type="ECO:0000256" key="2">
    <source>
        <dbReference type="ARBA" id="ARBA00022679"/>
    </source>
</evidence>
<sequence length="524" mass="57816">MESETCKHILLVPMIMWGHTRPMCTLAARLVKLDPDVAVTIFVSIGFYERARAEIMRDFRSEDVHLMSKMTIVRLEQTSSPWDAAAYEADFLATWTKFLDGQSLNGYAVDGTPRQVASTEKDKLSAAVIDMFAIRTFDAFQSYKEALKIKVYTWFPSAISSMFCYFIEDYIPRAHELAARKCVSFDVAAHELMFVPNGRLLQTPCLPPMYDYEYHPQAAFSVPEFSGRILIHVHRVLKETDGLITIDAADYHPGTTAAARAWFAPRAVHYAGPLVPISSGTTSADKDAADVMQFLDAHLRSHGPKSAILVSPKSLAAIRQCSLRARGKISFGSMFWPADPAKVGAVLDILIENNVPFVLSRCSALATIPKETEDRLAKCPHAFVSSWVPQQAALSHTVTGWCLTHAGVNTVFECIFADVPMILWPIDADQPPNAIHLAEDLVVAYELLEVRNGAGLGTIYRTGKTPSGTIDAVKSELLDILARAFGSDGDAKRARLSELKSKLQGAWKEGGEARKDMVAFIDNV</sequence>